<dbReference type="InterPro" id="IPR000943">
    <property type="entry name" value="RNA_pol_sigma70"/>
</dbReference>
<dbReference type="Gene3D" id="1.20.140.160">
    <property type="match status" value="1"/>
</dbReference>
<dbReference type="Gene3D" id="1.10.1740.10">
    <property type="match status" value="1"/>
</dbReference>
<dbReference type="RefSeq" id="WP_087034247.1">
    <property type="nucleotide sequence ID" value="NZ_FJNE01000013.1"/>
</dbReference>
<dbReference type="AlphaFoldDB" id="A0A143Z248"/>
<dbReference type="InterPro" id="IPR014284">
    <property type="entry name" value="RNA_pol_sigma-70_dom"/>
</dbReference>
<dbReference type="GO" id="GO:0006352">
    <property type="term" value="P:DNA-templated transcription initiation"/>
    <property type="evidence" value="ECO:0007669"/>
    <property type="project" value="InterPro"/>
</dbReference>
<evidence type="ECO:0000313" key="6">
    <source>
        <dbReference type="EMBL" id="CZR02458.1"/>
    </source>
</evidence>
<reference evidence="6 7" key="1">
    <citation type="submission" date="2016-02" db="EMBL/GenBank/DDBJ databases">
        <authorList>
            <person name="Wen L."/>
            <person name="He K."/>
            <person name="Yang H."/>
        </authorList>
    </citation>
    <scope>NUCLEOTIDE SEQUENCE [LARGE SCALE GENOMIC DNA]</scope>
    <source>
        <strain evidence="6">Trichococcus palustris</strain>
    </source>
</reference>
<keyword evidence="4" id="KW-0804">Transcription</keyword>
<dbReference type="Pfam" id="PF04539">
    <property type="entry name" value="Sigma70_r3"/>
    <property type="match status" value="1"/>
</dbReference>
<dbReference type="InterPro" id="IPR013324">
    <property type="entry name" value="RNA_pol_sigma_r3/r4-like"/>
</dbReference>
<evidence type="ECO:0000259" key="5">
    <source>
        <dbReference type="PROSITE" id="PS00715"/>
    </source>
</evidence>
<evidence type="ECO:0000256" key="4">
    <source>
        <dbReference type="ARBA" id="ARBA00023163"/>
    </source>
</evidence>
<keyword evidence="1" id="KW-0805">Transcription regulation</keyword>
<dbReference type="InterPro" id="IPR007624">
    <property type="entry name" value="RNA_pol_sigma70_r3"/>
</dbReference>
<accession>A0A143Z248</accession>
<dbReference type="GO" id="GO:0016987">
    <property type="term" value="F:sigma factor activity"/>
    <property type="evidence" value="ECO:0007669"/>
    <property type="project" value="UniProtKB-KW"/>
</dbReference>
<dbReference type="EMBL" id="FJNE01000013">
    <property type="protein sequence ID" value="CZR02458.1"/>
    <property type="molecule type" value="Genomic_DNA"/>
</dbReference>
<dbReference type="Pfam" id="PF04545">
    <property type="entry name" value="Sigma70_r4"/>
    <property type="match status" value="1"/>
</dbReference>
<feature type="domain" description="RNA polymerase sigma-70" evidence="5">
    <location>
        <begin position="36"/>
        <end position="49"/>
    </location>
</feature>
<dbReference type="SUPFAM" id="SSF88659">
    <property type="entry name" value="Sigma3 and sigma4 domains of RNA polymerase sigma factors"/>
    <property type="match status" value="2"/>
</dbReference>
<dbReference type="InterPro" id="IPR013325">
    <property type="entry name" value="RNA_pol_sigma_r2"/>
</dbReference>
<dbReference type="GO" id="GO:0003677">
    <property type="term" value="F:DNA binding"/>
    <property type="evidence" value="ECO:0007669"/>
    <property type="project" value="UniProtKB-KW"/>
</dbReference>
<dbReference type="GO" id="GO:0003899">
    <property type="term" value="F:DNA-directed RNA polymerase activity"/>
    <property type="evidence" value="ECO:0007669"/>
    <property type="project" value="InterPro"/>
</dbReference>
<sequence length="237" mass="26915">MQNADDREQAILKYLPLVEKVVGHINIKSPEYERSDLVSIGVIGLMDALGKYDETKLASFESYAYVRIKGSIIDEVRKNAPVSRTGMTKLKNYHLAVEKLEAGLKRTPTEDEICSELQITPRQLGQIYDTASYLSTQSLEKVIFSEDGTGVELIDILEDTKMLTAEEALLEKEQLQFLTQAIAQLNEREQTILQLYYVEKLPLKEIAYIFDISVPRVSQIHGKTILKLKECIGRNNF</sequence>
<keyword evidence="7" id="KW-1185">Reference proteome</keyword>
<dbReference type="PROSITE" id="PS00715">
    <property type="entry name" value="SIGMA70_1"/>
    <property type="match status" value="1"/>
</dbReference>
<protein>
    <submittedName>
        <fullName evidence="6">Rna polymerase sigma-70</fullName>
    </submittedName>
</protein>
<dbReference type="InterPro" id="IPR007630">
    <property type="entry name" value="RNA_pol_sigma70_r4"/>
</dbReference>
<dbReference type="NCBIfam" id="TIGR02937">
    <property type="entry name" value="sigma70-ECF"/>
    <property type="match status" value="1"/>
</dbReference>
<dbReference type="InterPro" id="IPR012845">
    <property type="entry name" value="RNA_pol_sigma_FliA_WhiG"/>
</dbReference>
<proteinExistence type="predicted"/>
<dbReference type="PANTHER" id="PTHR30385:SF7">
    <property type="entry name" value="RNA POLYMERASE SIGMA FACTOR FLIA"/>
    <property type="match status" value="1"/>
</dbReference>
<keyword evidence="3" id="KW-0238">DNA-binding</keyword>
<dbReference type="InterPro" id="IPR007627">
    <property type="entry name" value="RNA_pol_sigma70_r2"/>
</dbReference>
<dbReference type="OrthoDB" id="9799825at2"/>
<dbReference type="NCBIfam" id="TIGR02479">
    <property type="entry name" value="FliA_WhiG"/>
    <property type="match status" value="1"/>
</dbReference>
<evidence type="ECO:0000256" key="2">
    <source>
        <dbReference type="ARBA" id="ARBA00023082"/>
    </source>
</evidence>
<dbReference type="SUPFAM" id="SSF88946">
    <property type="entry name" value="Sigma2 domain of RNA polymerase sigma factors"/>
    <property type="match status" value="1"/>
</dbReference>
<gene>
    <name evidence="6" type="ORF">Tpal_2750</name>
</gene>
<evidence type="ECO:0000256" key="1">
    <source>
        <dbReference type="ARBA" id="ARBA00023015"/>
    </source>
</evidence>
<dbReference type="PRINTS" id="PR00046">
    <property type="entry name" value="SIGMA70FCT"/>
</dbReference>
<evidence type="ECO:0000313" key="7">
    <source>
        <dbReference type="Proteomes" id="UP000242754"/>
    </source>
</evidence>
<evidence type="ECO:0000256" key="3">
    <source>
        <dbReference type="ARBA" id="ARBA00023125"/>
    </source>
</evidence>
<dbReference type="PANTHER" id="PTHR30385">
    <property type="entry name" value="SIGMA FACTOR F FLAGELLAR"/>
    <property type="match status" value="1"/>
</dbReference>
<name>A0A143Z248_9LACT</name>
<dbReference type="Proteomes" id="UP000242754">
    <property type="component" value="Unassembled WGS sequence"/>
</dbReference>
<keyword evidence="2" id="KW-0731">Sigma factor</keyword>
<dbReference type="CDD" id="cd06171">
    <property type="entry name" value="Sigma70_r4"/>
    <property type="match status" value="1"/>
</dbReference>
<dbReference type="STRING" id="140314.SAMN04488076_1236"/>
<dbReference type="Pfam" id="PF04542">
    <property type="entry name" value="Sigma70_r2"/>
    <property type="match status" value="1"/>
</dbReference>
<organism evidence="6 7">
    <name type="scientific">Trichococcus palustris</name>
    <dbReference type="NCBI Taxonomy" id="140314"/>
    <lineage>
        <taxon>Bacteria</taxon>
        <taxon>Bacillati</taxon>
        <taxon>Bacillota</taxon>
        <taxon>Bacilli</taxon>
        <taxon>Lactobacillales</taxon>
        <taxon>Carnobacteriaceae</taxon>
        <taxon>Trichococcus</taxon>
    </lineage>
</organism>